<dbReference type="PATRIC" id="fig|665004.4.peg.856"/>
<keyword evidence="10" id="KW-0472">Membrane</keyword>
<feature type="transmembrane region" description="Helical" evidence="10">
    <location>
        <begin position="176"/>
        <end position="197"/>
    </location>
</feature>
<evidence type="ECO:0000256" key="3">
    <source>
        <dbReference type="ARBA" id="ARBA00022553"/>
    </source>
</evidence>
<comment type="caution">
    <text evidence="13">The sequence shown here is derived from an EMBL/GenBank/DDBJ whole genome shotgun (WGS) entry which is preliminary data.</text>
</comment>
<evidence type="ECO:0000256" key="2">
    <source>
        <dbReference type="ARBA" id="ARBA00012438"/>
    </source>
</evidence>
<dbReference type="PANTHER" id="PTHR24421:SF10">
    <property type="entry name" value="NITRATE_NITRITE SENSOR PROTEIN NARQ"/>
    <property type="match status" value="1"/>
</dbReference>
<dbReference type="InterPro" id="IPR003594">
    <property type="entry name" value="HATPase_dom"/>
</dbReference>
<dbReference type="PANTHER" id="PTHR24421">
    <property type="entry name" value="NITRATE/NITRITE SENSOR PROTEIN NARX-RELATED"/>
    <property type="match status" value="1"/>
</dbReference>
<dbReference type="GO" id="GO:0005524">
    <property type="term" value="F:ATP binding"/>
    <property type="evidence" value="ECO:0007669"/>
    <property type="project" value="UniProtKB-KW"/>
</dbReference>
<dbReference type="RefSeq" id="WP_068753560.1">
    <property type="nucleotide sequence ID" value="NZ_KQ950180.1"/>
</dbReference>
<dbReference type="GO" id="GO:0016020">
    <property type="term" value="C:membrane"/>
    <property type="evidence" value="ECO:0007669"/>
    <property type="project" value="InterPro"/>
</dbReference>
<dbReference type="Pfam" id="PF07730">
    <property type="entry name" value="HisKA_3"/>
    <property type="match status" value="1"/>
</dbReference>
<keyword evidence="6 13" id="KW-0418">Kinase</keyword>
<feature type="domain" description="Signal transduction histidine kinase subgroup 3 dimerisation and phosphoacceptor" evidence="12">
    <location>
        <begin position="241"/>
        <end position="308"/>
    </location>
</feature>
<dbReference type="OrthoDB" id="3526306at2"/>
<evidence type="ECO:0000256" key="6">
    <source>
        <dbReference type="ARBA" id="ARBA00022777"/>
    </source>
</evidence>
<feature type="domain" description="Histidine kinase/HSP90-like ATPase" evidence="11">
    <location>
        <begin position="348"/>
        <end position="433"/>
    </location>
</feature>
<evidence type="ECO:0000256" key="7">
    <source>
        <dbReference type="ARBA" id="ARBA00022840"/>
    </source>
</evidence>
<keyword evidence="5" id="KW-0547">Nucleotide-binding</keyword>
<evidence type="ECO:0000313" key="14">
    <source>
        <dbReference type="Proteomes" id="UP000074382"/>
    </source>
</evidence>
<dbReference type="CDD" id="cd16917">
    <property type="entry name" value="HATPase_UhpB-NarQ-NarX-like"/>
    <property type="match status" value="1"/>
</dbReference>
<keyword evidence="10" id="KW-1133">Transmembrane helix</keyword>
<evidence type="ECO:0000256" key="4">
    <source>
        <dbReference type="ARBA" id="ARBA00022679"/>
    </source>
</evidence>
<gene>
    <name evidence="13" type="ORF">AC529_12520</name>
</gene>
<feature type="transmembrane region" description="Helical" evidence="10">
    <location>
        <begin position="146"/>
        <end position="169"/>
    </location>
</feature>
<protein>
    <recommendedName>
        <fullName evidence="2">histidine kinase</fullName>
        <ecNumber evidence="2">2.7.13.3</ecNumber>
    </recommendedName>
</protein>
<dbReference type="AlphaFoldDB" id="A0A147KGC6"/>
<keyword evidence="10" id="KW-0812">Transmembrane</keyword>
<reference evidence="14" key="1">
    <citation type="journal article" date="2017" name="Acta Aliment.">
        <title>Plant polysaccharide degrading enzyme system of Thermpbifida cellulosilytica TB100 revealed by de novo genome project data.</title>
        <authorList>
            <person name="Toth A."/>
            <person name="Baka E."/>
            <person name="Luzics S."/>
            <person name="Bata-Vidacs I."/>
            <person name="Nagy I."/>
            <person name="Balint B."/>
            <person name="Herceg R."/>
            <person name="Olasz F."/>
            <person name="Wilk T."/>
            <person name="Nagy T."/>
            <person name="Kriszt B."/>
            <person name="Nagy I."/>
            <person name="Kukolya J."/>
        </authorList>
    </citation>
    <scope>NUCLEOTIDE SEQUENCE [LARGE SCALE GENOMIC DNA]</scope>
    <source>
        <strain evidence="14">TB100</strain>
    </source>
</reference>
<evidence type="ECO:0000256" key="9">
    <source>
        <dbReference type="SAM" id="Coils"/>
    </source>
</evidence>
<accession>A0A147KGC6</accession>
<keyword evidence="9" id="KW-0175">Coiled coil</keyword>
<feature type="transmembrane region" description="Helical" evidence="10">
    <location>
        <begin position="12"/>
        <end position="30"/>
    </location>
</feature>
<keyword evidence="3" id="KW-0597">Phosphoprotein</keyword>
<dbReference type="EMBL" id="LGEM01000092">
    <property type="protein sequence ID" value="KUP96347.1"/>
    <property type="molecule type" value="Genomic_DNA"/>
</dbReference>
<dbReference type="EC" id="2.7.13.3" evidence="2"/>
<dbReference type="Proteomes" id="UP000074382">
    <property type="component" value="Unassembled WGS sequence"/>
</dbReference>
<proteinExistence type="predicted"/>
<name>A0A147KGC6_THECS</name>
<evidence type="ECO:0000313" key="13">
    <source>
        <dbReference type="EMBL" id="KUP96347.1"/>
    </source>
</evidence>
<dbReference type="Gene3D" id="1.20.5.1930">
    <property type="match status" value="1"/>
</dbReference>
<evidence type="ECO:0000256" key="5">
    <source>
        <dbReference type="ARBA" id="ARBA00022741"/>
    </source>
</evidence>
<organism evidence="13 14">
    <name type="scientific">Thermobifida cellulosilytica TB100</name>
    <dbReference type="NCBI Taxonomy" id="665004"/>
    <lineage>
        <taxon>Bacteria</taxon>
        <taxon>Bacillati</taxon>
        <taxon>Actinomycetota</taxon>
        <taxon>Actinomycetes</taxon>
        <taxon>Streptosporangiales</taxon>
        <taxon>Nocardiopsidaceae</taxon>
        <taxon>Thermobifida</taxon>
    </lineage>
</organism>
<dbReference type="GO" id="GO:0000155">
    <property type="term" value="F:phosphorelay sensor kinase activity"/>
    <property type="evidence" value="ECO:0007669"/>
    <property type="project" value="InterPro"/>
</dbReference>
<feature type="coiled-coil region" evidence="9">
    <location>
        <begin position="235"/>
        <end position="288"/>
    </location>
</feature>
<dbReference type="STRING" id="665004.AC529_12520"/>
<dbReference type="InterPro" id="IPR036890">
    <property type="entry name" value="HATPase_C_sf"/>
</dbReference>
<evidence type="ECO:0000256" key="1">
    <source>
        <dbReference type="ARBA" id="ARBA00000085"/>
    </source>
</evidence>
<dbReference type="Gene3D" id="3.30.565.10">
    <property type="entry name" value="Histidine kinase-like ATPase, C-terminal domain"/>
    <property type="match status" value="1"/>
</dbReference>
<evidence type="ECO:0000259" key="12">
    <source>
        <dbReference type="Pfam" id="PF07730"/>
    </source>
</evidence>
<feature type="transmembrane region" description="Helical" evidence="10">
    <location>
        <begin position="122"/>
        <end position="140"/>
    </location>
</feature>
<dbReference type="Pfam" id="PF02518">
    <property type="entry name" value="HATPase_c"/>
    <property type="match status" value="1"/>
</dbReference>
<dbReference type="InterPro" id="IPR050482">
    <property type="entry name" value="Sensor_HK_TwoCompSys"/>
</dbReference>
<dbReference type="SUPFAM" id="SSF55874">
    <property type="entry name" value="ATPase domain of HSP90 chaperone/DNA topoisomerase II/histidine kinase"/>
    <property type="match status" value="1"/>
</dbReference>
<evidence type="ECO:0000256" key="10">
    <source>
        <dbReference type="SAM" id="Phobius"/>
    </source>
</evidence>
<keyword evidence="8" id="KW-0902">Two-component regulatory system</keyword>
<evidence type="ECO:0000256" key="8">
    <source>
        <dbReference type="ARBA" id="ARBA00023012"/>
    </source>
</evidence>
<evidence type="ECO:0000259" key="11">
    <source>
        <dbReference type="Pfam" id="PF02518"/>
    </source>
</evidence>
<comment type="catalytic activity">
    <reaction evidence="1">
        <text>ATP + protein L-histidine = ADP + protein N-phospho-L-histidine.</text>
        <dbReference type="EC" id="2.7.13.3"/>
    </reaction>
</comment>
<keyword evidence="14" id="KW-1185">Reference proteome</keyword>
<dbReference type="InterPro" id="IPR011712">
    <property type="entry name" value="Sig_transdc_His_kin_sub3_dim/P"/>
</dbReference>
<keyword evidence="4" id="KW-0808">Transferase</keyword>
<keyword evidence="7" id="KW-0067">ATP-binding</keyword>
<sequence>MTDGGFGAWRERLVSVLHLFTSFALSLLYLTPAALLVLVVGSLSATVAEIVLGLVTLDWELPLLAALTLVSLPAATLLSRLFTLVQKKRVGSLFGIVETTVPEAGDAPPPLRALRFVLGRDAWTAVLYSTVAGATGLLFGGLTVLLVAYGAGGVVGGVVALAVTLLSTVSVQTTSLATVLVCLLAGPPLVVGGLWAAPHLVRLDARIMQRVLFDSPQVRVRRRLLELSDSRSRMVDAAEAERRRIERDLHDGAQQRLLALTMTLARARAKFERDPEQARQLLEEAQRESRAVMADLREVARGLHPRVLTDHGLDAALPVAAGRCPVPVRLDVDLDERPSPRAEGVAYYVACEALTNVAKHAGASSVTVRAERVARRRGGDLLRITVTDDGRGGADPDAGTGLHGLSDRVQAVDGALFVHSPPGEGTVLTADIPWKA</sequence>
<dbReference type="GO" id="GO:0046983">
    <property type="term" value="F:protein dimerization activity"/>
    <property type="evidence" value="ECO:0007669"/>
    <property type="project" value="InterPro"/>
</dbReference>
<feature type="transmembrane region" description="Helical" evidence="10">
    <location>
        <begin position="63"/>
        <end position="82"/>
    </location>
</feature>